<evidence type="ECO:0000256" key="7">
    <source>
        <dbReference type="ARBA" id="ARBA00023136"/>
    </source>
</evidence>
<keyword evidence="9" id="KW-0675">Receptor</keyword>
<dbReference type="Gene3D" id="2.60.40.10">
    <property type="entry name" value="Immunoglobulins"/>
    <property type="match status" value="1"/>
</dbReference>
<feature type="transmembrane region" description="Helical" evidence="12">
    <location>
        <begin position="182"/>
        <end position="202"/>
    </location>
</feature>
<dbReference type="AlphaFoldDB" id="A0A6P5QHS0"/>
<dbReference type="GO" id="GO:0005886">
    <property type="term" value="C:plasma membrane"/>
    <property type="evidence" value="ECO:0007669"/>
    <property type="project" value="UniProtKB-SubCell"/>
</dbReference>
<feature type="region of interest" description="Disordered" evidence="11">
    <location>
        <begin position="141"/>
        <end position="172"/>
    </location>
</feature>
<dbReference type="SUPFAM" id="SSF48726">
    <property type="entry name" value="Immunoglobulin"/>
    <property type="match status" value="1"/>
</dbReference>
<evidence type="ECO:0000256" key="4">
    <source>
        <dbReference type="ARBA" id="ARBA00022729"/>
    </source>
</evidence>
<evidence type="ECO:0000256" key="5">
    <source>
        <dbReference type="ARBA" id="ARBA00022859"/>
    </source>
</evidence>
<dbReference type="InterPro" id="IPR003599">
    <property type="entry name" value="Ig_sub"/>
</dbReference>
<feature type="chain" id="PRO_5028333344" evidence="13">
    <location>
        <begin position="28"/>
        <end position="314"/>
    </location>
</feature>
<dbReference type="FunFam" id="2.60.40.10:FF:000370">
    <property type="entry name" value="CMRF35-like molecule 1"/>
    <property type="match status" value="1"/>
</dbReference>
<reference evidence="16" key="1">
    <citation type="submission" date="2025-08" db="UniProtKB">
        <authorList>
            <consortium name="RefSeq"/>
        </authorList>
    </citation>
    <scope>IDENTIFICATION</scope>
</reference>
<evidence type="ECO:0000313" key="16">
    <source>
        <dbReference type="RefSeq" id="XP_021032903.1"/>
    </source>
</evidence>
<dbReference type="PANTHER" id="PTHR11860">
    <property type="entry name" value="POLYMERIC-IMMUNOGLOBULIN RECEPTOR"/>
    <property type="match status" value="1"/>
</dbReference>
<evidence type="ECO:0000256" key="8">
    <source>
        <dbReference type="ARBA" id="ARBA00023157"/>
    </source>
</evidence>
<evidence type="ECO:0000256" key="10">
    <source>
        <dbReference type="ARBA" id="ARBA00023319"/>
    </source>
</evidence>
<organism evidence="15 16">
    <name type="scientific">Mus caroli</name>
    <name type="common">Ryukyu mouse</name>
    <name type="synonym">Ricefield mouse</name>
    <dbReference type="NCBI Taxonomy" id="10089"/>
    <lineage>
        <taxon>Eukaryota</taxon>
        <taxon>Metazoa</taxon>
        <taxon>Chordata</taxon>
        <taxon>Craniata</taxon>
        <taxon>Vertebrata</taxon>
        <taxon>Euteleostomi</taxon>
        <taxon>Mammalia</taxon>
        <taxon>Eutheria</taxon>
        <taxon>Euarchontoglires</taxon>
        <taxon>Glires</taxon>
        <taxon>Rodentia</taxon>
        <taxon>Myomorpha</taxon>
        <taxon>Muroidea</taxon>
        <taxon>Muridae</taxon>
        <taxon>Murinae</taxon>
        <taxon>Mus</taxon>
        <taxon>Mus</taxon>
    </lineage>
</organism>
<dbReference type="SMART" id="SM00409">
    <property type="entry name" value="IG"/>
    <property type="match status" value="1"/>
</dbReference>
<dbReference type="Proteomes" id="UP000515126">
    <property type="component" value="Chromosome 11"/>
</dbReference>
<dbReference type="Pfam" id="PF15330">
    <property type="entry name" value="SIT"/>
    <property type="match status" value="1"/>
</dbReference>
<dbReference type="GO" id="GO:0004888">
    <property type="term" value="F:transmembrane signaling receptor activity"/>
    <property type="evidence" value="ECO:0007669"/>
    <property type="project" value="TreeGrafter"/>
</dbReference>
<name>A0A6P5QHS0_MUSCR</name>
<keyword evidence="8" id="KW-1015">Disulfide bond</keyword>
<feature type="signal peptide" evidence="13">
    <location>
        <begin position="1"/>
        <end position="27"/>
    </location>
</feature>
<evidence type="ECO:0000256" key="1">
    <source>
        <dbReference type="ARBA" id="ARBA00004251"/>
    </source>
</evidence>
<dbReference type="PROSITE" id="PS50835">
    <property type="entry name" value="IG_LIKE"/>
    <property type="match status" value="1"/>
</dbReference>
<dbReference type="RefSeq" id="XP_021032903.1">
    <property type="nucleotide sequence ID" value="XM_021177244.2"/>
</dbReference>
<proteinExistence type="predicted"/>
<gene>
    <name evidence="16" type="primary">LOC110305323</name>
</gene>
<keyword evidence="7 12" id="KW-0472">Membrane</keyword>
<dbReference type="PANTHER" id="PTHR11860:SF116">
    <property type="entry name" value="CMRF35-LIKE MOLECULE 8"/>
    <property type="match status" value="1"/>
</dbReference>
<keyword evidence="2" id="KW-1003">Cell membrane</keyword>
<comment type="subcellular location">
    <subcellularLocation>
        <location evidence="1">Cell membrane</location>
        <topology evidence="1">Single-pass type I membrane protein</topology>
    </subcellularLocation>
</comment>
<keyword evidence="4 13" id="KW-0732">Signal</keyword>
<evidence type="ECO:0000256" key="3">
    <source>
        <dbReference type="ARBA" id="ARBA00022692"/>
    </source>
</evidence>
<accession>A0A6P5QHS0</accession>
<keyword evidence="15" id="KW-1185">Reference proteome</keyword>
<dbReference type="InterPro" id="IPR050671">
    <property type="entry name" value="CD300_family_receptors"/>
</dbReference>
<feature type="compositionally biased region" description="Polar residues" evidence="11">
    <location>
        <begin position="279"/>
        <end position="292"/>
    </location>
</feature>
<dbReference type="InterPro" id="IPR036179">
    <property type="entry name" value="Ig-like_dom_sf"/>
</dbReference>
<evidence type="ECO:0000256" key="11">
    <source>
        <dbReference type="SAM" id="MobiDB-lite"/>
    </source>
</evidence>
<keyword evidence="10" id="KW-0393">Immunoglobulin domain</keyword>
<feature type="compositionally biased region" description="Polar residues" evidence="11">
    <location>
        <begin position="150"/>
        <end position="165"/>
    </location>
</feature>
<feature type="domain" description="Ig-like" evidence="14">
    <location>
        <begin position="23"/>
        <end position="115"/>
    </location>
</feature>
<dbReference type="CDD" id="cd05716">
    <property type="entry name" value="IgV_pIgR_like"/>
    <property type="match status" value="1"/>
</dbReference>
<keyword evidence="3 12" id="KW-0812">Transmembrane</keyword>
<keyword evidence="5" id="KW-0391">Immunity</keyword>
<dbReference type="InterPro" id="IPR013106">
    <property type="entry name" value="Ig_V-set"/>
</dbReference>
<dbReference type="GeneID" id="110305323"/>
<feature type="region of interest" description="Disordered" evidence="11">
    <location>
        <begin position="279"/>
        <end position="314"/>
    </location>
</feature>
<sequence>MTQLASAVWLPMLLLLLLLFWLPGCVSLHGPSTMTGSVGESLSVSCQYEEKFKTKDKYWCRVSLKVLCKDIVKTSSSEEARNGRVTIRDHPDNLTFTVTLENLTLEDADTYMCGVDIPFLDARLGVDKYFKIELSVVPSEDPGPTLETPVVSTSLSTKGPLQGSITEGRHEHHDPQGLRLPVLLSVLALLLFLLLGTSLLAWRMFQKRLVKADRHPELSQNLRQASEQNECQYVNLQLHTWSLREEPVLPSQVEVVEYSTLALPQEELHYSSVAFNSQRQDSHANGDSLHQPQDQKAEYTEIRKPRKGLSDPHL</sequence>
<evidence type="ECO:0000256" key="2">
    <source>
        <dbReference type="ARBA" id="ARBA00022475"/>
    </source>
</evidence>
<evidence type="ECO:0000256" key="13">
    <source>
        <dbReference type="SAM" id="SignalP"/>
    </source>
</evidence>
<evidence type="ECO:0000259" key="14">
    <source>
        <dbReference type="PROSITE" id="PS50835"/>
    </source>
</evidence>
<dbReference type="InterPro" id="IPR013783">
    <property type="entry name" value="Ig-like_fold"/>
</dbReference>
<dbReference type="KEGG" id="mcal:110305323"/>
<dbReference type="InterPro" id="IPR007110">
    <property type="entry name" value="Ig-like_dom"/>
</dbReference>
<evidence type="ECO:0000313" key="15">
    <source>
        <dbReference type="Proteomes" id="UP000515126"/>
    </source>
</evidence>
<dbReference type="Pfam" id="PF07686">
    <property type="entry name" value="V-set"/>
    <property type="match status" value="1"/>
</dbReference>
<dbReference type="GO" id="GO:0002376">
    <property type="term" value="P:immune system process"/>
    <property type="evidence" value="ECO:0007669"/>
    <property type="project" value="UniProtKB-KW"/>
</dbReference>
<evidence type="ECO:0000256" key="9">
    <source>
        <dbReference type="ARBA" id="ARBA00023170"/>
    </source>
</evidence>
<feature type="compositionally biased region" description="Basic and acidic residues" evidence="11">
    <location>
        <begin position="293"/>
        <end position="314"/>
    </location>
</feature>
<evidence type="ECO:0000256" key="6">
    <source>
        <dbReference type="ARBA" id="ARBA00022989"/>
    </source>
</evidence>
<evidence type="ECO:0000256" key="12">
    <source>
        <dbReference type="SAM" id="Phobius"/>
    </source>
</evidence>
<keyword evidence="6 12" id="KW-1133">Transmembrane helix</keyword>
<protein>
    <submittedName>
        <fullName evidence="16">CMRF35-like molecule 8 isoform X3</fullName>
    </submittedName>
</protein>